<feature type="disulfide bond" evidence="6">
    <location>
        <begin position="153"/>
        <end position="180"/>
    </location>
</feature>
<evidence type="ECO:0000256" key="4">
    <source>
        <dbReference type="ARBA" id="ARBA00022989"/>
    </source>
</evidence>
<keyword evidence="4 7" id="KW-1133">Transmembrane helix</keyword>
<evidence type="ECO:0000256" key="3">
    <source>
        <dbReference type="ARBA" id="ARBA00022692"/>
    </source>
</evidence>
<dbReference type="AlphaFoldDB" id="A0A6A7FYY9"/>
<dbReference type="SUPFAM" id="SSF48652">
    <property type="entry name" value="Tetraspanin"/>
    <property type="match status" value="1"/>
</dbReference>
<feature type="transmembrane region" description="Helical" evidence="7">
    <location>
        <begin position="12"/>
        <end position="38"/>
    </location>
</feature>
<comment type="similarity">
    <text evidence="2 7">Belongs to the tetraspanin (TM4SF) family.</text>
</comment>
<dbReference type="InterPro" id="IPR000301">
    <property type="entry name" value="Tetraspanin_animals"/>
</dbReference>
<dbReference type="InterPro" id="IPR018499">
    <property type="entry name" value="Tetraspanin/Peripherin"/>
</dbReference>
<dbReference type="PIRSF" id="PIRSF002419">
    <property type="entry name" value="Tetraspanin"/>
    <property type="match status" value="1"/>
</dbReference>
<feature type="transmembrane region" description="Helical" evidence="7">
    <location>
        <begin position="58"/>
        <end position="81"/>
    </location>
</feature>
<dbReference type="InterPro" id="IPR018503">
    <property type="entry name" value="Tetraspanin_CS"/>
</dbReference>
<dbReference type="PRINTS" id="PR00259">
    <property type="entry name" value="TMFOUR"/>
</dbReference>
<organism evidence="8">
    <name type="scientific">Hirondellea gigas</name>
    <dbReference type="NCBI Taxonomy" id="1518452"/>
    <lineage>
        <taxon>Eukaryota</taxon>
        <taxon>Metazoa</taxon>
        <taxon>Ecdysozoa</taxon>
        <taxon>Arthropoda</taxon>
        <taxon>Crustacea</taxon>
        <taxon>Multicrustacea</taxon>
        <taxon>Malacostraca</taxon>
        <taxon>Eumalacostraca</taxon>
        <taxon>Peracarida</taxon>
        <taxon>Amphipoda</taxon>
        <taxon>Amphilochidea</taxon>
        <taxon>Lysianassida</taxon>
        <taxon>Lysianassidira</taxon>
        <taxon>Lysianassoidea</taxon>
        <taxon>Lysianassidae</taxon>
        <taxon>Hirondellea</taxon>
    </lineage>
</organism>
<feature type="disulfide bond" evidence="6">
    <location>
        <begin position="152"/>
        <end position="191"/>
    </location>
</feature>
<keyword evidence="6" id="KW-1015">Disulfide bond</keyword>
<dbReference type="Pfam" id="PF00335">
    <property type="entry name" value="Tetraspanin"/>
    <property type="match status" value="1"/>
</dbReference>
<dbReference type="PANTHER" id="PTHR19282:SF527">
    <property type="entry name" value="TETRASPANIN"/>
    <property type="match status" value="1"/>
</dbReference>
<dbReference type="Gene3D" id="1.10.1450.10">
    <property type="entry name" value="Tetraspanin"/>
    <property type="match status" value="1"/>
</dbReference>
<keyword evidence="5 7" id="KW-0472">Membrane</keyword>
<proteinExistence type="evidence at transcript level"/>
<comment type="subcellular location">
    <subcellularLocation>
        <location evidence="1 7">Membrane</location>
        <topology evidence="1 7">Multi-pass membrane protein</topology>
    </subcellularLocation>
</comment>
<evidence type="ECO:0000256" key="1">
    <source>
        <dbReference type="ARBA" id="ARBA00004141"/>
    </source>
</evidence>
<evidence type="ECO:0000313" key="8">
    <source>
        <dbReference type="EMBL" id="LAC23282.1"/>
    </source>
</evidence>
<dbReference type="PROSITE" id="PS00421">
    <property type="entry name" value="TM4_1"/>
    <property type="match status" value="1"/>
</dbReference>
<evidence type="ECO:0000256" key="5">
    <source>
        <dbReference type="ARBA" id="ARBA00023136"/>
    </source>
</evidence>
<evidence type="ECO:0000256" key="2">
    <source>
        <dbReference type="ARBA" id="ARBA00006840"/>
    </source>
</evidence>
<feature type="transmembrane region" description="Helical" evidence="7">
    <location>
        <begin position="88"/>
        <end position="112"/>
    </location>
</feature>
<evidence type="ECO:0000256" key="7">
    <source>
        <dbReference type="RuleBase" id="RU361218"/>
    </source>
</evidence>
<dbReference type="InterPro" id="IPR008952">
    <property type="entry name" value="Tetraspanin_EC2_sf"/>
</dbReference>
<feature type="transmembrane region" description="Helical" evidence="7">
    <location>
        <begin position="218"/>
        <end position="242"/>
    </location>
</feature>
<name>A0A6A7FYY9_9CRUS</name>
<evidence type="ECO:0000256" key="6">
    <source>
        <dbReference type="PIRSR" id="PIRSR002419-1"/>
    </source>
</evidence>
<keyword evidence="3 7" id="KW-0812">Transmembrane</keyword>
<dbReference type="GO" id="GO:0005886">
    <property type="term" value="C:plasma membrane"/>
    <property type="evidence" value="ECO:0007669"/>
    <property type="project" value="TreeGrafter"/>
</dbReference>
<protein>
    <recommendedName>
        <fullName evidence="7">Tetraspanin</fullName>
    </recommendedName>
</protein>
<dbReference type="PANTHER" id="PTHR19282">
    <property type="entry name" value="TETRASPANIN"/>
    <property type="match status" value="1"/>
</dbReference>
<dbReference type="EMBL" id="IACT01004072">
    <property type="protein sequence ID" value="LAC23282.1"/>
    <property type="molecule type" value="mRNA"/>
</dbReference>
<accession>A0A6A7FYY9</accession>
<sequence length="246" mass="27210">MGQGMEMDGCGYFARIFMFISNFIIWVGSILLLVLGLYTLLDKPFMEQLLGGQVYATAAYIIIAVGVVAFFVSFLGCFGALKEIKCMLFMYFIITLLMFIVLLVGGILGYVFRAQAQNTVRTTLMQKMKDYNPGVNIEVTAAWDETQIVLQCCGIDLPKDWESINKNYLVSGPRVPKSCCKADSTGNMQNCENNPTSSNSYDTGCYKQSLEVVQQHGLILGGVGIVISLLMLLGLVFSMVLFKLIK</sequence>
<reference evidence="8" key="1">
    <citation type="submission" date="2017-11" db="EMBL/GenBank/DDBJ databases">
        <title>The sensing device of the deep-sea amphipod.</title>
        <authorList>
            <person name="Kobayashi H."/>
            <person name="Nagahama T."/>
            <person name="Arai W."/>
            <person name="Sasagawa Y."/>
            <person name="Umeda M."/>
            <person name="Hayashi T."/>
            <person name="Nikaido I."/>
            <person name="Watanabe H."/>
            <person name="Oguri K."/>
            <person name="Kitazato H."/>
            <person name="Fujioka K."/>
            <person name="Kido Y."/>
            <person name="Takami H."/>
        </authorList>
    </citation>
    <scope>NUCLEOTIDE SEQUENCE</scope>
    <source>
        <tissue evidence="8">Whole body</tissue>
    </source>
</reference>